<name>A0AAW1HVS2_POPJA</name>
<evidence type="ECO:0008006" key="3">
    <source>
        <dbReference type="Google" id="ProtNLM"/>
    </source>
</evidence>
<comment type="caution">
    <text evidence="1">The sequence shown here is derived from an EMBL/GenBank/DDBJ whole genome shotgun (WGS) entry which is preliminary data.</text>
</comment>
<accession>A0AAW1HVS2</accession>
<dbReference type="EMBL" id="JASPKY010000873">
    <property type="protein sequence ID" value="KAK9680749.1"/>
    <property type="molecule type" value="Genomic_DNA"/>
</dbReference>
<protein>
    <recommendedName>
        <fullName evidence="3">Retrotransposon gag domain-containing protein</fullName>
    </recommendedName>
</protein>
<evidence type="ECO:0000313" key="2">
    <source>
        <dbReference type="Proteomes" id="UP001458880"/>
    </source>
</evidence>
<evidence type="ECO:0000313" key="1">
    <source>
        <dbReference type="EMBL" id="KAK9680749.1"/>
    </source>
</evidence>
<gene>
    <name evidence="1" type="ORF">QE152_g38846</name>
</gene>
<organism evidence="1 2">
    <name type="scientific">Popillia japonica</name>
    <name type="common">Japanese beetle</name>
    <dbReference type="NCBI Taxonomy" id="7064"/>
    <lineage>
        <taxon>Eukaryota</taxon>
        <taxon>Metazoa</taxon>
        <taxon>Ecdysozoa</taxon>
        <taxon>Arthropoda</taxon>
        <taxon>Hexapoda</taxon>
        <taxon>Insecta</taxon>
        <taxon>Pterygota</taxon>
        <taxon>Neoptera</taxon>
        <taxon>Endopterygota</taxon>
        <taxon>Coleoptera</taxon>
        <taxon>Polyphaga</taxon>
        <taxon>Scarabaeiformia</taxon>
        <taxon>Scarabaeidae</taxon>
        <taxon>Rutelinae</taxon>
        <taxon>Popillia</taxon>
    </lineage>
</organism>
<dbReference type="Proteomes" id="UP001458880">
    <property type="component" value="Unassembled WGS sequence"/>
</dbReference>
<dbReference type="AlphaFoldDB" id="A0AAW1HVS2"/>
<keyword evidence="2" id="KW-1185">Reference proteome</keyword>
<dbReference type="PANTHER" id="PTHR33198">
    <property type="entry name" value="ANK_REP_REGION DOMAIN-CONTAINING PROTEIN-RELATED"/>
    <property type="match status" value="1"/>
</dbReference>
<reference evidence="1 2" key="1">
    <citation type="journal article" date="2024" name="BMC Genomics">
        <title>De novo assembly and annotation of Popillia japonica's genome with initial clues to its potential as an invasive pest.</title>
        <authorList>
            <person name="Cucini C."/>
            <person name="Boschi S."/>
            <person name="Funari R."/>
            <person name="Cardaioli E."/>
            <person name="Iannotti N."/>
            <person name="Marturano G."/>
            <person name="Paoli F."/>
            <person name="Bruttini M."/>
            <person name="Carapelli A."/>
            <person name="Frati F."/>
            <person name="Nardi F."/>
        </authorList>
    </citation>
    <scope>NUCLEOTIDE SEQUENCE [LARGE SCALE GENOMIC DNA]</scope>
    <source>
        <strain evidence="1">DMR45628</strain>
    </source>
</reference>
<proteinExistence type="predicted"/>
<sequence length="232" mass="27130">MAIPNEMLAALIEQQAKAIKLLNEQLQSTKTNTINIPWPAPLDIERGDISQNFENFVLSWKDYMVASDMDKWPSSDEDKKIKTFSWKDYMVASDMDKWPSSDEDKKIKTFFTALGSSALTKYNRFQLTAEEQRNMKIDTVIEAIRKKLSSKKNVIYDRAMFNSCNQENDSFDEYLLKLQKLIAKCEFRDFETDLLRDRIVLGIINKDLRKRLMATSDLTLERAQIYCEIESY</sequence>